<dbReference type="AlphaFoldDB" id="A0AAW1REB1"/>
<dbReference type="Proteomes" id="UP001445335">
    <property type="component" value="Unassembled WGS sequence"/>
</dbReference>
<dbReference type="GO" id="GO:0016787">
    <property type="term" value="F:hydrolase activity"/>
    <property type="evidence" value="ECO:0007669"/>
    <property type="project" value="UniProtKB-KW"/>
</dbReference>
<feature type="region of interest" description="Disordered" evidence="2">
    <location>
        <begin position="147"/>
        <end position="167"/>
    </location>
</feature>
<feature type="compositionally biased region" description="Low complexity" evidence="2">
    <location>
        <begin position="154"/>
        <end position="167"/>
    </location>
</feature>
<dbReference type="InterPro" id="IPR023153">
    <property type="entry name" value="DarP_sf"/>
</dbReference>
<evidence type="ECO:0000313" key="3">
    <source>
        <dbReference type="EMBL" id="KAK9831974.1"/>
    </source>
</evidence>
<dbReference type="SUPFAM" id="SSF56784">
    <property type="entry name" value="HAD-like"/>
    <property type="match status" value="1"/>
</dbReference>
<dbReference type="Pfam" id="PF00702">
    <property type="entry name" value="Hydrolase"/>
    <property type="match status" value="1"/>
</dbReference>
<dbReference type="InterPro" id="IPR036412">
    <property type="entry name" value="HAD-like_sf"/>
</dbReference>
<accession>A0AAW1REB1</accession>
<sequence>MIQSLLKANKREARRWTDLAEQLCGLGGRNLAAVLSLADEALSDAVQVAQRIPRRNQGRRRQVNLVGKLLRELPDAESGRLEAAVQSAVLGRGPSDSHSAERLASNWYRGLIANDQAAVSEVFELPLEWGADHQELRQLTRGAQQELAEEEARALGGKDSGGAKAKAGAKGTKLRRVWFARVLRDGVSLSITQHFAPFKEVGEYHLRALLTEAGVADDIDTKAAEVLGAFDEVEPFDDVRPGLARCREAGIQVATMTNGSVSISEGCLRRASLEGLVVKAMDVTAVQRWKPAGAVYAHVARELGLAPYQVMLAAVHPFDTHGAKAAGLQAAFIDRSGRQEYPPFYLSPDITVPSIPTLVDHLEAFRPHT</sequence>
<keyword evidence="1" id="KW-0378">Hydrolase</keyword>
<dbReference type="Gene3D" id="1.10.150.240">
    <property type="entry name" value="Putative phosphatase, domain 2"/>
    <property type="match status" value="1"/>
</dbReference>
<dbReference type="SUPFAM" id="SSF158710">
    <property type="entry name" value="PSPTO4464-like"/>
    <property type="match status" value="1"/>
</dbReference>
<evidence type="ECO:0000256" key="1">
    <source>
        <dbReference type="ARBA" id="ARBA00022801"/>
    </source>
</evidence>
<dbReference type="InterPro" id="IPR023214">
    <property type="entry name" value="HAD_sf"/>
</dbReference>
<dbReference type="Pfam" id="PF04751">
    <property type="entry name" value="DarP"/>
    <property type="match status" value="1"/>
</dbReference>
<dbReference type="Gene3D" id="3.40.50.1000">
    <property type="entry name" value="HAD superfamily/HAD-like"/>
    <property type="match status" value="1"/>
</dbReference>
<evidence type="ECO:0000256" key="2">
    <source>
        <dbReference type="SAM" id="MobiDB-lite"/>
    </source>
</evidence>
<dbReference type="PANTHER" id="PTHR43316">
    <property type="entry name" value="HYDROLASE, HALOACID DELAHOGENASE-RELATED"/>
    <property type="match status" value="1"/>
</dbReference>
<dbReference type="EMBL" id="JALJOU010000043">
    <property type="protein sequence ID" value="KAK9831974.1"/>
    <property type="molecule type" value="Genomic_DNA"/>
</dbReference>
<evidence type="ECO:0000313" key="4">
    <source>
        <dbReference type="Proteomes" id="UP001445335"/>
    </source>
</evidence>
<keyword evidence="4" id="KW-1185">Reference proteome</keyword>
<dbReference type="InterPro" id="IPR051540">
    <property type="entry name" value="S-2-haloacid_dehalogenase"/>
</dbReference>
<dbReference type="InterPro" id="IPR023198">
    <property type="entry name" value="PGP-like_dom2"/>
</dbReference>
<dbReference type="InterPro" id="IPR006839">
    <property type="entry name" value="DarP"/>
</dbReference>
<gene>
    <name evidence="3" type="ORF">WJX81_004672</name>
</gene>
<proteinExistence type="predicted"/>
<dbReference type="CDD" id="cd16331">
    <property type="entry name" value="YjgA-like"/>
    <property type="match status" value="1"/>
</dbReference>
<dbReference type="PANTHER" id="PTHR43316:SF3">
    <property type="entry name" value="HALOACID DEHALOGENASE, TYPE II (AFU_ORTHOLOGUE AFUA_2G07750)-RELATED"/>
    <property type="match status" value="1"/>
</dbReference>
<comment type="caution">
    <text evidence="3">The sequence shown here is derived from an EMBL/GenBank/DDBJ whole genome shotgun (WGS) entry which is preliminary data.</text>
</comment>
<organism evidence="3 4">
    <name type="scientific">Elliptochloris bilobata</name>
    <dbReference type="NCBI Taxonomy" id="381761"/>
    <lineage>
        <taxon>Eukaryota</taxon>
        <taxon>Viridiplantae</taxon>
        <taxon>Chlorophyta</taxon>
        <taxon>core chlorophytes</taxon>
        <taxon>Trebouxiophyceae</taxon>
        <taxon>Trebouxiophyceae incertae sedis</taxon>
        <taxon>Elliptochloris clade</taxon>
        <taxon>Elliptochloris</taxon>
    </lineage>
</organism>
<protein>
    <submittedName>
        <fullName evidence="3">Uncharacterized protein</fullName>
    </submittedName>
</protein>
<name>A0AAW1REB1_9CHLO</name>
<dbReference type="Gene3D" id="1.10.60.30">
    <property type="entry name" value="PSPTO4464-like domains"/>
    <property type="match status" value="1"/>
</dbReference>
<reference evidence="3 4" key="1">
    <citation type="journal article" date="2024" name="Nat. Commun.">
        <title>Phylogenomics reveals the evolutionary origins of lichenization in chlorophyte algae.</title>
        <authorList>
            <person name="Puginier C."/>
            <person name="Libourel C."/>
            <person name="Otte J."/>
            <person name="Skaloud P."/>
            <person name="Haon M."/>
            <person name="Grisel S."/>
            <person name="Petersen M."/>
            <person name="Berrin J.G."/>
            <person name="Delaux P.M."/>
            <person name="Dal Grande F."/>
            <person name="Keller J."/>
        </authorList>
    </citation>
    <scope>NUCLEOTIDE SEQUENCE [LARGE SCALE GENOMIC DNA]</scope>
    <source>
        <strain evidence="3 4">SAG 245.80</strain>
    </source>
</reference>